<dbReference type="AlphaFoldDB" id="A0A2P8G593"/>
<dbReference type="Proteomes" id="UP000240978">
    <property type="component" value="Unassembled WGS sequence"/>
</dbReference>
<evidence type="ECO:0000313" key="4">
    <source>
        <dbReference type="EMBL" id="PSL29116.1"/>
    </source>
</evidence>
<evidence type="ECO:0000256" key="1">
    <source>
        <dbReference type="ARBA" id="ARBA00006484"/>
    </source>
</evidence>
<dbReference type="EMBL" id="PYGK01000007">
    <property type="protein sequence ID" value="PSL29116.1"/>
    <property type="molecule type" value="Genomic_DNA"/>
</dbReference>
<keyword evidence="5" id="KW-1185">Reference proteome</keyword>
<reference evidence="4 5" key="1">
    <citation type="submission" date="2018-03" db="EMBL/GenBank/DDBJ databases">
        <title>Genomic Encyclopedia of Archaeal and Bacterial Type Strains, Phase II (KMG-II): from individual species to whole genera.</title>
        <authorList>
            <person name="Goeker M."/>
        </authorList>
    </citation>
    <scope>NUCLEOTIDE SEQUENCE [LARGE SCALE GENOMIC DNA]</scope>
    <source>
        <strain evidence="4 5">DSM 18107</strain>
    </source>
</reference>
<dbReference type="RefSeq" id="WP_106603491.1">
    <property type="nucleotide sequence ID" value="NZ_PYGK01000007.1"/>
</dbReference>
<dbReference type="SUPFAM" id="SSF51735">
    <property type="entry name" value="NAD(P)-binding Rossmann-fold domains"/>
    <property type="match status" value="1"/>
</dbReference>
<keyword evidence="2" id="KW-0560">Oxidoreductase</keyword>
<dbReference type="GO" id="GO:0016491">
    <property type="term" value="F:oxidoreductase activity"/>
    <property type="evidence" value="ECO:0007669"/>
    <property type="project" value="UniProtKB-KW"/>
</dbReference>
<gene>
    <name evidence="4" type="ORF">CLV42_107263</name>
</gene>
<dbReference type="InterPro" id="IPR002347">
    <property type="entry name" value="SDR_fam"/>
</dbReference>
<evidence type="ECO:0008006" key="6">
    <source>
        <dbReference type="Google" id="ProtNLM"/>
    </source>
</evidence>
<protein>
    <recommendedName>
        <fullName evidence="6">Short-subunit dehydrogenase</fullName>
    </recommendedName>
</protein>
<dbReference type="PRINTS" id="PR00080">
    <property type="entry name" value="SDRFAMILY"/>
</dbReference>
<proteinExistence type="inferred from homology"/>
<dbReference type="InterPro" id="IPR036291">
    <property type="entry name" value="NAD(P)-bd_dom_sf"/>
</dbReference>
<comment type="similarity">
    <text evidence="1 3">Belongs to the short-chain dehydrogenases/reductases (SDR) family.</text>
</comment>
<dbReference type="GO" id="GO:0016020">
    <property type="term" value="C:membrane"/>
    <property type="evidence" value="ECO:0007669"/>
    <property type="project" value="TreeGrafter"/>
</dbReference>
<organism evidence="4 5">
    <name type="scientific">Chitinophaga ginsengisoli</name>
    <dbReference type="NCBI Taxonomy" id="363837"/>
    <lineage>
        <taxon>Bacteria</taxon>
        <taxon>Pseudomonadati</taxon>
        <taxon>Bacteroidota</taxon>
        <taxon>Chitinophagia</taxon>
        <taxon>Chitinophagales</taxon>
        <taxon>Chitinophagaceae</taxon>
        <taxon>Chitinophaga</taxon>
    </lineage>
</organism>
<dbReference type="PRINTS" id="PR00081">
    <property type="entry name" value="GDHRDH"/>
</dbReference>
<dbReference type="Gene3D" id="3.40.50.720">
    <property type="entry name" value="NAD(P)-binding Rossmann-like Domain"/>
    <property type="match status" value="1"/>
</dbReference>
<accession>A0A2P8G593</accession>
<dbReference type="PANTHER" id="PTHR44196">
    <property type="entry name" value="DEHYDROGENASE/REDUCTASE SDR FAMILY MEMBER 7B"/>
    <property type="match status" value="1"/>
</dbReference>
<dbReference type="PIRSF" id="PIRSF000126">
    <property type="entry name" value="11-beta-HSD1"/>
    <property type="match status" value="1"/>
</dbReference>
<evidence type="ECO:0000313" key="5">
    <source>
        <dbReference type="Proteomes" id="UP000240978"/>
    </source>
</evidence>
<dbReference type="OrthoDB" id="9808814at2"/>
<dbReference type="Pfam" id="PF00106">
    <property type="entry name" value="adh_short"/>
    <property type="match status" value="1"/>
</dbReference>
<sequence>MQTAVITGASSGLGKTFAIRLAEQGYNLILVARRQAELEQLAAQLKGDVKIIIADLTNTADVERVANVLTTDTSISMLINNAGTSVLSTFTEGSLAKQLEQINLNLVAPVQLSHAVAQGFKQRNQGTIINIGSAIGFNSLAFTSVYSGTKAFLDKFSQGLQEEFKGTNVKIILAAPAGVATEIYEKAGVSISSFDPALMMTIDNCVDAILSGVAKGETVILPSVEDYQLFQDYEQARMKLFGATQTGKPASRY</sequence>
<comment type="caution">
    <text evidence="4">The sequence shown here is derived from an EMBL/GenBank/DDBJ whole genome shotgun (WGS) entry which is preliminary data.</text>
</comment>
<name>A0A2P8G593_9BACT</name>
<evidence type="ECO:0000256" key="2">
    <source>
        <dbReference type="ARBA" id="ARBA00023002"/>
    </source>
</evidence>
<evidence type="ECO:0000256" key="3">
    <source>
        <dbReference type="RuleBase" id="RU000363"/>
    </source>
</evidence>
<dbReference type="PANTHER" id="PTHR44196:SF1">
    <property type="entry name" value="DEHYDROGENASE_REDUCTASE SDR FAMILY MEMBER 7B"/>
    <property type="match status" value="1"/>
</dbReference>